<name>A0A1G6KFT2_9PSEU</name>
<dbReference type="Proteomes" id="UP000199501">
    <property type="component" value="Unassembled WGS sequence"/>
</dbReference>
<keyword evidence="2" id="KW-1185">Reference proteome</keyword>
<gene>
    <name evidence="1" type="ORF">SAMN05216174_101890</name>
</gene>
<evidence type="ECO:0000313" key="1">
    <source>
        <dbReference type="EMBL" id="SDC29870.1"/>
    </source>
</evidence>
<reference evidence="2" key="1">
    <citation type="submission" date="2016-10" db="EMBL/GenBank/DDBJ databases">
        <authorList>
            <person name="Varghese N."/>
            <person name="Submissions S."/>
        </authorList>
    </citation>
    <scope>NUCLEOTIDE SEQUENCE [LARGE SCALE GENOMIC DNA]</scope>
    <source>
        <strain evidence="2">IBRC-M 10403</strain>
    </source>
</reference>
<organism evidence="1 2">
    <name type="scientific">Actinokineospora iranica</name>
    <dbReference type="NCBI Taxonomy" id="1271860"/>
    <lineage>
        <taxon>Bacteria</taxon>
        <taxon>Bacillati</taxon>
        <taxon>Actinomycetota</taxon>
        <taxon>Actinomycetes</taxon>
        <taxon>Pseudonocardiales</taxon>
        <taxon>Pseudonocardiaceae</taxon>
        <taxon>Actinokineospora</taxon>
    </lineage>
</organism>
<sequence length="82" mass="8664">MRLSDIARWGVRAARGMSCQGSVGMGGRGETARTREVLRRTRVTGTPSAVEAERRAAARPDTGAIPAVRTEAALCARLRGVA</sequence>
<dbReference type="AlphaFoldDB" id="A0A1G6KFT2"/>
<accession>A0A1G6KFT2</accession>
<dbReference type="STRING" id="1271860.SAMN05216174_101890"/>
<dbReference type="EMBL" id="FMZZ01000001">
    <property type="protein sequence ID" value="SDC29870.1"/>
    <property type="molecule type" value="Genomic_DNA"/>
</dbReference>
<protein>
    <submittedName>
        <fullName evidence="1">Uncharacterized protein</fullName>
    </submittedName>
</protein>
<proteinExistence type="predicted"/>
<evidence type="ECO:0000313" key="2">
    <source>
        <dbReference type="Proteomes" id="UP000199501"/>
    </source>
</evidence>